<dbReference type="OrthoDB" id="129527at2"/>
<name>A0A4R7EWD8_9FLAO</name>
<evidence type="ECO:0000313" key="1">
    <source>
        <dbReference type="EMBL" id="TDS57574.1"/>
    </source>
</evidence>
<dbReference type="Proteomes" id="UP000295215">
    <property type="component" value="Unassembled WGS sequence"/>
</dbReference>
<dbReference type="AlphaFoldDB" id="A0A4R7EWD8"/>
<organism evidence="1 2">
    <name type="scientific">Myroides indicus</name>
    <dbReference type="NCBI Taxonomy" id="1323422"/>
    <lineage>
        <taxon>Bacteria</taxon>
        <taxon>Pseudomonadati</taxon>
        <taxon>Bacteroidota</taxon>
        <taxon>Flavobacteriia</taxon>
        <taxon>Flavobacteriales</taxon>
        <taxon>Flavobacteriaceae</taxon>
        <taxon>Myroides</taxon>
    </lineage>
</organism>
<dbReference type="EMBL" id="SOAG01000015">
    <property type="protein sequence ID" value="TDS57574.1"/>
    <property type="molecule type" value="Genomic_DNA"/>
</dbReference>
<comment type="caution">
    <text evidence="1">The sequence shown here is derived from an EMBL/GenBank/DDBJ whole genome shotgun (WGS) entry which is preliminary data.</text>
</comment>
<dbReference type="Pfam" id="PF16267">
    <property type="entry name" value="DUF4920"/>
    <property type="match status" value="1"/>
</dbReference>
<dbReference type="InterPro" id="IPR032577">
    <property type="entry name" value="DUF4920"/>
</dbReference>
<protein>
    <submittedName>
        <fullName evidence="1">Uncharacterized protein DUF4920</fullName>
    </submittedName>
</protein>
<sequence length="171" mass="19190">MKRVAVAFIFLVLGMVSCKQNTEIAESEGEYEIFGAEIEQDKVTFSQEEMLHQYQNLKEGDTLNVKFLADINEVCQKKGCWMNVDLGEGHKSFVRFTDYGFFAPKNAAGHKVIVDGKAFLSVVSVDELKHYAKDAGKSEEEIAQISEPKISYAFMADGIAIEKMTQTDEIE</sequence>
<keyword evidence="2" id="KW-1185">Reference proteome</keyword>
<dbReference type="PROSITE" id="PS51257">
    <property type="entry name" value="PROKAR_LIPOPROTEIN"/>
    <property type="match status" value="1"/>
</dbReference>
<dbReference type="RefSeq" id="WP_133712748.1">
    <property type="nucleotide sequence ID" value="NZ_SOAG01000015.1"/>
</dbReference>
<accession>A0A4R7EWD8</accession>
<proteinExistence type="predicted"/>
<reference evidence="1 2" key="1">
    <citation type="submission" date="2019-03" db="EMBL/GenBank/DDBJ databases">
        <title>Genomic Encyclopedia of Archaeal and Bacterial Type Strains, Phase II (KMG-II): from individual species to whole genera.</title>
        <authorList>
            <person name="Goeker M."/>
        </authorList>
    </citation>
    <scope>NUCLEOTIDE SEQUENCE [LARGE SCALE GENOMIC DNA]</scope>
    <source>
        <strain evidence="1 2">DSM 28213</strain>
    </source>
</reference>
<evidence type="ECO:0000313" key="2">
    <source>
        <dbReference type="Proteomes" id="UP000295215"/>
    </source>
</evidence>
<gene>
    <name evidence="1" type="ORF">C8P70_11574</name>
</gene>